<dbReference type="AlphaFoldDB" id="A0A7L3N326"/>
<proteinExistence type="predicted"/>
<keyword evidence="5" id="KW-1185">Reference proteome</keyword>
<sequence length="400" mass="45880">FDDPEGKIELPASLKIHSWKRPHEFLTDTIPVVVKNETSFDLFSANEHIFCSEMMRWIISEIYAVWRIHNEKDVTSETSICFWKPWEHIYALCKATNGHIPLYNNYGKYVVKLYWMGCWRKIIVDDTMPFDEEDNLLLPATTCEIELWPMLLSKAIIKLANTSILATGKRELEEFTVLHALTGWIPEVIPLQPGYLDKVWGFLKKTVPEFKLPNKNTPEIDVTESDTKPKETEVSDQKNEVPSVNKHSHKAEKAEKSDKLVKAKPPLIYSLPTSRMEEAITKTEPLPHPVITTTFIYLLFVLKPVDVFSVESSGGPQPEMVMYAVCVPLHLFEEDIFSLGKMADSSEKLRQYGLSHIFSHPVLITRTRSCPLVAPPQPPPVPPWKRFRLKKETVVTSEPQ</sequence>
<evidence type="ECO:0000259" key="3">
    <source>
        <dbReference type="PROSITE" id="PS50203"/>
    </source>
</evidence>
<comment type="caution">
    <text evidence="4">The sequence shown here is derived from an EMBL/GenBank/DDBJ whole genome shotgun (WGS) entry which is preliminary data.</text>
</comment>
<dbReference type="GO" id="GO:0004198">
    <property type="term" value="F:calcium-dependent cysteine-type endopeptidase activity"/>
    <property type="evidence" value="ECO:0007669"/>
    <property type="project" value="InterPro"/>
</dbReference>
<comment type="caution">
    <text evidence="1">Lacks conserved residue(s) required for the propagation of feature annotation.</text>
</comment>
<evidence type="ECO:0000256" key="2">
    <source>
        <dbReference type="SAM" id="MobiDB-lite"/>
    </source>
</evidence>
<evidence type="ECO:0000313" key="4">
    <source>
        <dbReference type="EMBL" id="NXU73366.1"/>
    </source>
</evidence>
<name>A0A7L3N326_9AVES</name>
<dbReference type="Pfam" id="PF00648">
    <property type="entry name" value="Peptidase_C2"/>
    <property type="match status" value="1"/>
</dbReference>
<protein>
    <submittedName>
        <fullName evidence="4">ADGB protein</fullName>
    </submittedName>
</protein>
<feature type="non-terminal residue" evidence="4">
    <location>
        <position position="1"/>
    </location>
</feature>
<dbReference type="EMBL" id="VZUB01002702">
    <property type="protein sequence ID" value="NXU73366.1"/>
    <property type="molecule type" value="Genomic_DNA"/>
</dbReference>
<dbReference type="GO" id="GO:0006508">
    <property type="term" value="P:proteolysis"/>
    <property type="evidence" value="ECO:0007669"/>
    <property type="project" value="InterPro"/>
</dbReference>
<evidence type="ECO:0000313" key="5">
    <source>
        <dbReference type="Proteomes" id="UP000579904"/>
    </source>
</evidence>
<dbReference type="InterPro" id="IPR038765">
    <property type="entry name" value="Papain-like_cys_pep_sf"/>
</dbReference>
<dbReference type="InterPro" id="IPR001300">
    <property type="entry name" value="Peptidase_C2_calpain_cat"/>
</dbReference>
<reference evidence="4 5" key="1">
    <citation type="submission" date="2019-09" db="EMBL/GenBank/DDBJ databases">
        <title>Bird 10,000 Genomes (B10K) Project - Family phase.</title>
        <authorList>
            <person name="Zhang G."/>
        </authorList>
    </citation>
    <scope>NUCLEOTIDE SEQUENCE [LARGE SCALE GENOMIC DNA]</scope>
    <source>
        <strain evidence="4">OUT-0002</strain>
    </source>
</reference>
<organism evidence="4 5">
    <name type="scientific">Oreotrochilus melanogaster</name>
    <dbReference type="NCBI Taxonomy" id="689266"/>
    <lineage>
        <taxon>Eukaryota</taxon>
        <taxon>Metazoa</taxon>
        <taxon>Chordata</taxon>
        <taxon>Craniata</taxon>
        <taxon>Vertebrata</taxon>
        <taxon>Euteleostomi</taxon>
        <taxon>Archelosauria</taxon>
        <taxon>Archosauria</taxon>
        <taxon>Dinosauria</taxon>
        <taxon>Saurischia</taxon>
        <taxon>Theropoda</taxon>
        <taxon>Coelurosauria</taxon>
        <taxon>Aves</taxon>
        <taxon>Neognathae</taxon>
        <taxon>Neoaves</taxon>
        <taxon>Strisores</taxon>
        <taxon>Apodiformes</taxon>
        <taxon>Trochilidae</taxon>
        <taxon>Oreotrochilus</taxon>
    </lineage>
</organism>
<feature type="domain" description="Calpain catalytic" evidence="3">
    <location>
        <begin position="18"/>
        <end position="266"/>
    </location>
</feature>
<dbReference type="PROSITE" id="PS50203">
    <property type="entry name" value="CALPAIN_CAT"/>
    <property type="match status" value="1"/>
</dbReference>
<dbReference type="Proteomes" id="UP000579904">
    <property type="component" value="Unassembled WGS sequence"/>
</dbReference>
<gene>
    <name evidence="4" type="primary">Adgb</name>
    <name evidence="4" type="ORF">OREMEL_R12951</name>
</gene>
<dbReference type="OrthoDB" id="9374162at2759"/>
<dbReference type="SUPFAM" id="SSF54001">
    <property type="entry name" value="Cysteine proteinases"/>
    <property type="match status" value="1"/>
</dbReference>
<feature type="region of interest" description="Disordered" evidence="2">
    <location>
        <begin position="214"/>
        <end position="256"/>
    </location>
</feature>
<dbReference type="PANTHER" id="PTHR46298:SF1">
    <property type="entry name" value="ANDROGLOBIN"/>
    <property type="match status" value="1"/>
</dbReference>
<dbReference type="PANTHER" id="PTHR46298">
    <property type="entry name" value="ANDROGLOBIN"/>
    <property type="match status" value="1"/>
</dbReference>
<evidence type="ECO:0000256" key="1">
    <source>
        <dbReference type="PROSITE-ProRule" id="PRU00239"/>
    </source>
</evidence>
<feature type="non-terminal residue" evidence="4">
    <location>
        <position position="400"/>
    </location>
</feature>
<dbReference type="InterPro" id="IPR053033">
    <property type="entry name" value="Androglobin-like"/>
</dbReference>
<feature type="compositionally biased region" description="Basic and acidic residues" evidence="2">
    <location>
        <begin position="225"/>
        <end position="239"/>
    </location>
</feature>
<accession>A0A7L3N326</accession>